<dbReference type="PANTHER" id="PTHR33507:SF3">
    <property type="entry name" value="INNER MEMBRANE PROTEIN YBBJ"/>
    <property type="match status" value="1"/>
</dbReference>
<dbReference type="GO" id="GO:0005886">
    <property type="term" value="C:plasma membrane"/>
    <property type="evidence" value="ECO:0007669"/>
    <property type="project" value="TreeGrafter"/>
</dbReference>
<dbReference type="EMBL" id="CP069798">
    <property type="protein sequence ID" value="QRQ81185.1"/>
    <property type="molecule type" value="Genomic_DNA"/>
</dbReference>
<dbReference type="Proteomes" id="UP000653156">
    <property type="component" value="Chromosome"/>
</dbReference>
<accession>A0A892ZCZ4</accession>
<organism evidence="2 3">
    <name type="scientific">Paralysiella testudinis</name>
    <dbReference type="NCBI Taxonomy" id="2809020"/>
    <lineage>
        <taxon>Bacteria</taxon>
        <taxon>Pseudomonadati</taxon>
        <taxon>Pseudomonadota</taxon>
        <taxon>Betaproteobacteria</taxon>
        <taxon>Neisseriales</taxon>
        <taxon>Neisseriaceae</taxon>
        <taxon>Paralysiella</taxon>
    </lineage>
</organism>
<keyword evidence="1" id="KW-1133">Transmembrane helix</keyword>
<gene>
    <name evidence="2" type="ORF">JQU52_10705</name>
</gene>
<keyword evidence="1" id="KW-0812">Transmembrane</keyword>
<name>A0A892ZCZ4_9NEIS</name>
<dbReference type="KEGG" id="ptes:JQU52_10705"/>
<evidence type="ECO:0000256" key="1">
    <source>
        <dbReference type="SAM" id="Phobius"/>
    </source>
</evidence>
<evidence type="ECO:0000313" key="3">
    <source>
        <dbReference type="Proteomes" id="UP000653156"/>
    </source>
</evidence>
<protein>
    <submittedName>
        <fullName evidence="2">NfeD family protein</fullName>
    </submittedName>
</protein>
<dbReference type="RefSeq" id="WP_230338473.1">
    <property type="nucleotide sequence ID" value="NZ_CP069798.1"/>
</dbReference>
<evidence type="ECO:0000313" key="2">
    <source>
        <dbReference type="EMBL" id="QRQ81185.1"/>
    </source>
</evidence>
<proteinExistence type="predicted"/>
<dbReference type="PANTHER" id="PTHR33507">
    <property type="entry name" value="INNER MEMBRANE PROTEIN YBBJ"/>
    <property type="match status" value="1"/>
</dbReference>
<keyword evidence="1" id="KW-0472">Membrane</keyword>
<dbReference type="AlphaFoldDB" id="A0A892ZCZ4"/>
<keyword evidence="3" id="KW-1185">Reference proteome</keyword>
<feature type="transmembrane region" description="Helical" evidence="1">
    <location>
        <begin position="41"/>
        <end position="61"/>
    </location>
</feature>
<sequence>MFWLIAAVLLFVAEMFMGTFYLLVVSASFVSAGLAEWLLGTPTAVNVSIASLFSVIGIILVRRWQKSRPPRAREQHDNDLDIGQTVVLEHALPDGLWLVRYRGTQWQAQLEQHANAKSGAQAQITGKHGNVLHIHLHSTD</sequence>
<dbReference type="InterPro" id="IPR052165">
    <property type="entry name" value="Membrane_assoc_protease"/>
</dbReference>
<reference evidence="2" key="1">
    <citation type="submission" date="2021-02" db="EMBL/GenBank/DDBJ databases">
        <title>Neisseriaceae sp. 26B isolated from the cloaca of a Common Toad-headed Turtle (Mesoclemmys nasuta).</title>
        <authorList>
            <person name="Spergser J."/>
            <person name="Busse H.-J."/>
        </authorList>
    </citation>
    <scope>NUCLEOTIDE SEQUENCE</scope>
    <source>
        <strain evidence="2">26B</strain>
    </source>
</reference>